<dbReference type="InterPro" id="IPR029068">
    <property type="entry name" value="Glyas_Bleomycin-R_OHBP_Dase"/>
</dbReference>
<evidence type="ECO:0000259" key="6">
    <source>
        <dbReference type="PROSITE" id="PS51819"/>
    </source>
</evidence>
<dbReference type="InterPro" id="IPR041735">
    <property type="entry name" value="4OHPhenylPyrv_dOase_C"/>
</dbReference>
<dbReference type="RefSeq" id="WP_377962748.1">
    <property type="nucleotide sequence ID" value="NZ_JBHZOL010000031.1"/>
</dbReference>
<dbReference type="SUPFAM" id="SSF54593">
    <property type="entry name" value="Glyoxalase/Bleomycin resistance protein/Dihydroxybiphenyl dioxygenase"/>
    <property type="match status" value="1"/>
</dbReference>
<dbReference type="PANTHER" id="PTHR11959:SF1">
    <property type="entry name" value="4-HYDROXYPHENYLPYRUVATE DIOXYGENASE"/>
    <property type="match status" value="1"/>
</dbReference>
<comment type="cofactor">
    <cofactor evidence="1">
        <name>Fe cation</name>
        <dbReference type="ChEBI" id="CHEBI:24875"/>
    </cofactor>
</comment>
<dbReference type="EC" id="1.13.11.27" evidence="7"/>
<dbReference type="InterPro" id="IPR004360">
    <property type="entry name" value="Glyas_Fos-R_dOase_dom"/>
</dbReference>
<keyword evidence="8" id="KW-1185">Reference proteome</keyword>
<dbReference type="Pfam" id="PF00903">
    <property type="entry name" value="Glyoxalase"/>
    <property type="match status" value="1"/>
</dbReference>
<evidence type="ECO:0000256" key="4">
    <source>
        <dbReference type="ARBA" id="ARBA00022737"/>
    </source>
</evidence>
<sequence length="365" mass="41081">MDICYLHFYVENAIAWKQWFSQRLRFQVVASQVEATAQTEVLQNGGVRVVISSPRTLASPVAQYLQQHPAGVAGVAFAVRQLETVVAQAIAAGAQLLQPITADPQRPGLRWCQVQGWGHLHHTLIESPPEYLPVPLLSSQAQWQFLANRADQTSADFLAVDHVVLNVAAGQLAQAIDWYESVLGFSRKQTFEIRTAHSGLCSQVMVHPHGSAQMPINEPTSVNSQIQEFLDYNQGIGIQHAALRTADIVQAVRTFRQKQIRFISVPPTYYHQLPQRLGRLPALVDWQAIAQQQILVDWPSDHPQALLLQTFTEPIFAEPTFFFEMIERQPYQVDDQQRLAEGFGEGNFQALFEAIEREQQKRGSL</sequence>
<keyword evidence="7" id="KW-0560">Oxidoreductase</keyword>
<keyword evidence="5" id="KW-0408">Iron</keyword>
<dbReference type="Gene3D" id="3.10.180.10">
    <property type="entry name" value="2,3-Dihydroxybiphenyl 1,2-Dioxygenase, domain 1"/>
    <property type="match status" value="2"/>
</dbReference>
<comment type="similarity">
    <text evidence="2">Belongs to the 4HPPD family.</text>
</comment>
<dbReference type="Proteomes" id="UP001600165">
    <property type="component" value="Unassembled WGS sequence"/>
</dbReference>
<organism evidence="7 8">
    <name type="scientific">Almyronema epifaneia S1</name>
    <dbReference type="NCBI Taxonomy" id="2991925"/>
    <lineage>
        <taxon>Bacteria</taxon>
        <taxon>Bacillati</taxon>
        <taxon>Cyanobacteriota</taxon>
        <taxon>Cyanophyceae</taxon>
        <taxon>Nodosilineales</taxon>
        <taxon>Nodosilineaceae</taxon>
        <taxon>Almyronema</taxon>
        <taxon>Almyronema epifaneia</taxon>
    </lineage>
</organism>
<evidence type="ECO:0000256" key="5">
    <source>
        <dbReference type="ARBA" id="ARBA00023004"/>
    </source>
</evidence>
<reference evidence="7 8" key="1">
    <citation type="submission" date="2024-10" db="EMBL/GenBank/DDBJ databases">
        <authorList>
            <person name="Ratan Roy A."/>
            <person name="Morales Sandoval P.H."/>
            <person name="De Los Santos Villalobos S."/>
            <person name="Chakraborty S."/>
            <person name="Mukherjee J."/>
        </authorList>
    </citation>
    <scope>NUCLEOTIDE SEQUENCE [LARGE SCALE GENOMIC DNA]</scope>
    <source>
        <strain evidence="7 8">S1</strain>
    </source>
</reference>
<dbReference type="NCBIfam" id="TIGR01263">
    <property type="entry name" value="4HPPD"/>
    <property type="match status" value="1"/>
</dbReference>
<proteinExistence type="inferred from homology"/>
<dbReference type="PANTHER" id="PTHR11959">
    <property type="entry name" value="4-HYDROXYPHENYLPYRUVATE DIOXYGENASE"/>
    <property type="match status" value="1"/>
</dbReference>
<dbReference type="InterPro" id="IPR037523">
    <property type="entry name" value="VOC_core"/>
</dbReference>
<dbReference type="CDD" id="cd07250">
    <property type="entry name" value="HPPD_C_like"/>
    <property type="match status" value="1"/>
</dbReference>
<dbReference type="EMBL" id="JBHZOL010000031">
    <property type="protein sequence ID" value="MFE4105703.1"/>
    <property type="molecule type" value="Genomic_DNA"/>
</dbReference>
<gene>
    <name evidence="7" type="primary">hppD</name>
    <name evidence="7" type="ORF">ACFVKH_05400</name>
</gene>
<evidence type="ECO:0000313" key="7">
    <source>
        <dbReference type="EMBL" id="MFE4105703.1"/>
    </source>
</evidence>
<accession>A0ABW6IC19</accession>
<evidence type="ECO:0000256" key="1">
    <source>
        <dbReference type="ARBA" id="ARBA00001962"/>
    </source>
</evidence>
<feature type="domain" description="VOC" evidence="6">
    <location>
        <begin position="2"/>
        <end position="127"/>
    </location>
</feature>
<keyword evidence="7" id="KW-0223">Dioxygenase</keyword>
<protein>
    <submittedName>
        <fullName evidence="7">4-hydroxyphenylpyruvate dioxygenase</fullName>
        <ecNumber evidence="7">1.13.11.27</ecNumber>
    </submittedName>
</protein>
<dbReference type="PROSITE" id="PS51819">
    <property type="entry name" value="VOC"/>
    <property type="match status" value="2"/>
</dbReference>
<comment type="caution">
    <text evidence="7">The sequence shown here is derived from an EMBL/GenBank/DDBJ whole genome shotgun (WGS) entry which is preliminary data.</text>
</comment>
<feature type="domain" description="VOC" evidence="6">
    <location>
        <begin position="159"/>
        <end position="313"/>
    </location>
</feature>
<dbReference type="CDD" id="cd08342">
    <property type="entry name" value="HPPD_N_like"/>
    <property type="match status" value="1"/>
</dbReference>
<evidence type="ECO:0000256" key="3">
    <source>
        <dbReference type="ARBA" id="ARBA00022723"/>
    </source>
</evidence>
<dbReference type="PIRSF" id="PIRSF009283">
    <property type="entry name" value="HPP_dOase"/>
    <property type="match status" value="1"/>
</dbReference>
<evidence type="ECO:0000313" key="8">
    <source>
        <dbReference type="Proteomes" id="UP001600165"/>
    </source>
</evidence>
<keyword evidence="3" id="KW-0479">Metal-binding</keyword>
<dbReference type="InterPro" id="IPR005956">
    <property type="entry name" value="4OHPhenylPyrv_dOase"/>
</dbReference>
<dbReference type="InterPro" id="IPR041736">
    <property type="entry name" value="4OHPhenylPyrv_dOase_N"/>
</dbReference>
<evidence type="ECO:0000256" key="2">
    <source>
        <dbReference type="ARBA" id="ARBA00005877"/>
    </source>
</evidence>
<keyword evidence="4" id="KW-0677">Repeat</keyword>
<dbReference type="GO" id="GO:0003868">
    <property type="term" value="F:4-hydroxyphenylpyruvate dioxygenase activity"/>
    <property type="evidence" value="ECO:0007669"/>
    <property type="project" value="UniProtKB-EC"/>
</dbReference>
<name>A0ABW6IC19_9CYAN</name>